<accession>A0A6G0Y2T2</accession>
<proteinExistence type="predicted"/>
<sequence length="308" mass="36095">MQSVCRIDFIDNQNRTDKISKFVLVYQNLKRKHYLLKPLKSLCASDVVNVLVDIFKVVGVPYLLICERDRLFSFQIVCHLFFLKIKTKIFCGNTQIYNHKNHAKFITRIVGGMIDTWLMLNDADKWIEGLNIIQFQMNHNIYHEAVHLPTSFNNSYSSNSKQCVTELKSKTKSMFGTNIQVKKINMNNALGKRIQTVIGNFQKKTKFNLKTETELSIISNPAEDNYKYEIINEILNKLEHQNPISGFRKIHINEYPQLHQKAGKKFSNTQIPQKHNQCKKYLLNPVIIPMRKDQKNNLKLLYEDERLT</sequence>
<dbReference type="EMBL" id="VUJU01006569">
    <property type="protein sequence ID" value="KAF0748211.1"/>
    <property type="molecule type" value="Genomic_DNA"/>
</dbReference>
<gene>
    <name evidence="1" type="ORF">FWK35_00033608</name>
</gene>
<protein>
    <submittedName>
        <fullName evidence="1">High mobility group protein 20A-like</fullName>
    </submittedName>
</protein>
<dbReference type="Proteomes" id="UP000478052">
    <property type="component" value="Unassembled WGS sequence"/>
</dbReference>
<comment type="caution">
    <text evidence="1">The sequence shown here is derived from an EMBL/GenBank/DDBJ whole genome shotgun (WGS) entry which is preliminary data.</text>
</comment>
<reference evidence="1 2" key="1">
    <citation type="submission" date="2019-08" db="EMBL/GenBank/DDBJ databases">
        <title>Whole genome of Aphis craccivora.</title>
        <authorList>
            <person name="Voronova N.V."/>
            <person name="Shulinski R.S."/>
            <person name="Bandarenka Y.V."/>
            <person name="Zhorov D.G."/>
            <person name="Warner D."/>
        </authorList>
    </citation>
    <scope>NUCLEOTIDE SEQUENCE [LARGE SCALE GENOMIC DNA]</scope>
    <source>
        <strain evidence="1">180601</strain>
        <tissue evidence="1">Whole Body</tissue>
    </source>
</reference>
<name>A0A6G0Y2T2_APHCR</name>
<dbReference type="AlphaFoldDB" id="A0A6G0Y2T2"/>
<evidence type="ECO:0000313" key="2">
    <source>
        <dbReference type="Proteomes" id="UP000478052"/>
    </source>
</evidence>
<evidence type="ECO:0000313" key="1">
    <source>
        <dbReference type="EMBL" id="KAF0748211.1"/>
    </source>
</evidence>
<keyword evidence="2" id="KW-1185">Reference proteome</keyword>
<organism evidence="1 2">
    <name type="scientific">Aphis craccivora</name>
    <name type="common">Cowpea aphid</name>
    <dbReference type="NCBI Taxonomy" id="307492"/>
    <lineage>
        <taxon>Eukaryota</taxon>
        <taxon>Metazoa</taxon>
        <taxon>Ecdysozoa</taxon>
        <taxon>Arthropoda</taxon>
        <taxon>Hexapoda</taxon>
        <taxon>Insecta</taxon>
        <taxon>Pterygota</taxon>
        <taxon>Neoptera</taxon>
        <taxon>Paraneoptera</taxon>
        <taxon>Hemiptera</taxon>
        <taxon>Sternorrhyncha</taxon>
        <taxon>Aphidomorpha</taxon>
        <taxon>Aphidoidea</taxon>
        <taxon>Aphididae</taxon>
        <taxon>Aphidini</taxon>
        <taxon>Aphis</taxon>
        <taxon>Aphis</taxon>
    </lineage>
</organism>
<dbReference type="OrthoDB" id="10311836at2759"/>